<dbReference type="Pfam" id="PF05057">
    <property type="entry name" value="DUF676"/>
    <property type="match status" value="1"/>
</dbReference>
<keyword evidence="4" id="KW-1133">Transmembrane helix</keyword>
<evidence type="ECO:0000259" key="5">
    <source>
        <dbReference type="Pfam" id="PF05057"/>
    </source>
</evidence>
<keyword evidence="7" id="KW-1185">Reference proteome</keyword>
<feature type="domain" description="DUF676" evidence="5">
    <location>
        <begin position="10"/>
        <end position="210"/>
    </location>
</feature>
<evidence type="ECO:0000256" key="4">
    <source>
        <dbReference type="SAM" id="Phobius"/>
    </source>
</evidence>
<dbReference type="EMBL" id="JAZHXJ010000361">
    <property type="protein sequence ID" value="KAL1863157.1"/>
    <property type="molecule type" value="Genomic_DNA"/>
</dbReference>
<proteinExistence type="inferred from homology"/>
<dbReference type="InterPro" id="IPR007751">
    <property type="entry name" value="DUF676_lipase-like"/>
</dbReference>
<dbReference type="InterPro" id="IPR029058">
    <property type="entry name" value="AB_hydrolase_fold"/>
</dbReference>
<dbReference type="InterPro" id="IPR044294">
    <property type="entry name" value="Lipase-like"/>
</dbReference>
<evidence type="ECO:0000256" key="1">
    <source>
        <dbReference type="ARBA" id="ARBA00007920"/>
    </source>
</evidence>
<evidence type="ECO:0000313" key="6">
    <source>
        <dbReference type="EMBL" id="KAL1863157.1"/>
    </source>
</evidence>
<accession>A0ABR3WJY2</accession>
<keyword evidence="2" id="KW-0442">Lipid degradation</keyword>
<feature type="compositionally biased region" description="Acidic residues" evidence="3">
    <location>
        <begin position="347"/>
        <end position="368"/>
    </location>
</feature>
<evidence type="ECO:0000256" key="2">
    <source>
        <dbReference type="ARBA" id="ARBA00022963"/>
    </source>
</evidence>
<feature type="compositionally biased region" description="Low complexity" evidence="3">
    <location>
        <begin position="390"/>
        <end position="410"/>
    </location>
</feature>
<dbReference type="PANTHER" id="PTHR12482">
    <property type="entry name" value="LIPASE ROG1-RELATED-RELATED"/>
    <property type="match status" value="1"/>
</dbReference>
<name>A0ABR3WJY2_9PEZI</name>
<feature type="region of interest" description="Disordered" evidence="3">
    <location>
        <begin position="337"/>
        <end position="422"/>
    </location>
</feature>
<protein>
    <recommendedName>
        <fullName evidence="5">DUF676 domain-containing protein</fullName>
    </recommendedName>
</protein>
<organism evidence="6 7">
    <name type="scientific">Phialemonium thermophilum</name>
    <dbReference type="NCBI Taxonomy" id="223376"/>
    <lineage>
        <taxon>Eukaryota</taxon>
        <taxon>Fungi</taxon>
        <taxon>Dikarya</taxon>
        <taxon>Ascomycota</taxon>
        <taxon>Pezizomycotina</taxon>
        <taxon>Sordariomycetes</taxon>
        <taxon>Sordariomycetidae</taxon>
        <taxon>Cephalothecales</taxon>
        <taxon>Cephalothecaceae</taxon>
        <taxon>Phialemonium</taxon>
    </lineage>
</organism>
<comment type="similarity">
    <text evidence="1">Belongs to the putative lipase ROG1 family.</text>
</comment>
<gene>
    <name evidence="6" type="ORF">VTK73DRAFT_6421</name>
</gene>
<feature type="transmembrane region" description="Helical" evidence="4">
    <location>
        <begin position="266"/>
        <end position="289"/>
    </location>
</feature>
<dbReference type="Gene3D" id="3.40.50.1820">
    <property type="entry name" value="alpha/beta hydrolase"/>
    <property type="match status" value="1"/>
</dbReference>
<keyword evidence="2" id="KW-0443">Lipid metabolism</keyword>
<comment type="caution">
    <text evidence="6">The sequence shown here is derived from an EMBL/GenBank/DDBJ whole genome shotgun (WGS) entry which is preliminary data.</text>
</comment>
<evidence type="ECO:0000313" key="7">
    <source>
        <dbReference type="Proteomes" id="UP001586593"/>
    </source>
</evidence>
<evidence type="ECO:0000256" key="3">
    <source>
        <dbReference type="SAM" id="MobiDB-lite"/>
    </source>
</evidence>
<dbReference type="SUPFAM" id="SSF53474">
    <property type="entry name" value="alpha/beta-Hydrolases"/>
    <property type="match status" value="1"/>
</dbReference>
<keyword evidence="4" id="KW-0812">Transmembrane</keyword>
<keyword evidence="4" id="KW-0472">Membrane</keyword>
<dbReference type="PANTHER" id="PTHR12482:SF65">
    <property type="entry name" value="ESTERASE, PUTATIVE (AFU_ORTHOLOGUE AFUA_3G12320)-RELATED"/>
    <property type="match status" value="1"/>
</dbReference>
<reference evidence="6 7" key="1">
    <citation type="journal article" date="2024" name="Commun. Biol.">
        <title>Comparative genomic analysis of thermophilic fungi reveals convergent evolutionary adaptations and gene losses.</title>
        <authorList>
            <person name="Steindorff A.S."/>
            <person name="Aguilar-Pontes M.V."/>
            <person name="Robinson A.J."/>
            <person name="Andreopoulos B."/>
            <person name="LaButti K."/>
            <person name="Kuo A."/>
            <person name="Mondo S."/>
            <person name="Riley R."/>
            <person name="Otillar R."/>
            <person name="Haridas S."/>
            <person name="Lipzen A."/>
            <person name="Grimwood J."/>
            <person name="Schmutz J."/>
            <person name="Clum A."/>
            <person name="Reid I.D."/>
            <person name="Moisan M.C."/>
            <person name="Butler G."/>
            <person name="Nguyen T.T.M."/>
            <person name="Dewar K."/>
            <person name="Conant G."/>
            <person name="Drula E."/>
            <person name="Henrissat B."/>
            <person name="Hansel C."/>
            <person name="Singer S."/>
            <person name="Hutchinson M.I."/>
            <person name="de Vries R.P."/>
            <person name="Natvig D.O."/>
            <person name="Powell A.J."/>
            <person name="Tsang A."/>
            <person name="Grigoriev I.V."/>
        </authorList>
    </citation>
    <scope>NUCLEOTIDE SEQUENCE [LARGE SCALE GENOMIC DNA]</scope>
    <source>
        <strain evidence="6 7">ATCC 24622</strain>
    </source>
</reference>
<sequence>MAEYAGGSVEAEHLCVLVHGLWGNPNHMANIAKALRAEYPADKLYILLAKSNSGSFTYDGIELGGERVCREIESELSAIEGRGGKIRKLSVVGYSLGGLVARYAVGLLHAKGVLDGLECMNFTAFASPFLGVRTPLRGWTNHIWNVLGARTLSKSGRQLFTIDDFRGTGRPLLAVLADPNSIFMRGLARFRRRTLYANIVNDRSAVYYTTAISKTDPFAQLSRVQLHSLPGYEDVVLDPVRPVSPLPPDARPASLYTSLRALISSLPFYVAVVVFVPIASAVFLVTAMVQTARSAQRIKLHEKGLAGIDVTPYRSLPLLVDGLRGAVEDAYENLNSAQSQEFLGTEPDGEEEDSQEGEGEEASEDSSGEDGARDDSGNRTNGGATGGGVAATTTTTTATAPSSPLSAQQLQRRRRQRKKSDAQILALERRQSQPEQPTLALTADQFAMIDALDALGWRKYPVYIQKVRHSHAAIIVRSDKAGFSEGWVVLRHWLREEFLF</sequence>
<dbReference type="Proteomes" id="UP001586593">
    <property type="component" value="Unassembled WGS sequence"/>
</dbReference>